<evidence type="ECO:0000256" key="3">
    <source>
        <dbReference type="PROSITE-ProRule" id="PRU10038"/>
    </source>
</evidence>
<evidence type="ECO:0000256" key="2">
    <source>
        <dbReference type="ARBA" id="ARBA00022801"/>
    </source>
</evidence>
<feature type="domain" description="Alpha/beta hydrolase fold-3" evidence="4">
    <location>
        <begin position="178"/>
        <end position="416"/>
    </location>
</feature>
<evidence type="ECO:0000256" key="1">
    <source>
        <dbReference type="ARBA" id="ARBA00010515"/>
    </source>
</evidence>
<dbReference type="GO" id="GO:0016787">
    <property type="term" value="F:hydrolase activity"/>
    <property type="evidence" value="ECO:0007669"/>
    <property type="project" value="UniProtKB-KW"/>
</dbReference>
<keyword evidence="2 5" id="KW-0378">Hydrolase</keyword>
<dbReference type="InterPro" id="IPR013094">
    <property type="entry name" value="AB_hydrolase_3"/>
</dbReference>
<gene>
    <name evidence="5" type="ORF">B0H67DRAFT_648309</name>
</gene>
<reference evidence="5" key="1">
    <citation type="submission" date="2023-06" db="EMBL/GenBank/DDBJ databases">
        <title>Genome-scale phylogeny and comparative genomics of the fungal order Sordariales.</title>
        <authorList>
            <consortium name="Lawrence Berkeley National Laboratory"/>
            <person name="Hensen N."/>
            <person name="Bonometti L."/>
            <person name="Westerberg I."/>
            <person name="Brannstrom I.O."/>
            <person name="Guillou S."/>
            <person name="Cros-Aarteil S."/>
            <person name="Calhoun S."/>
            <person name="Haridas S."/>
            <person name="Kuo A."/>
            <person name="Mondo S."/>
            <person name="Pangilinan J."/>
            <person name="Riley R."/>
            <person name="Labutti K."/>
            <person name="Andreopoulos B."/>
            <person name="Lipzen A."/>
            <person name="Chen C."/>
            <person name="Yanf M."/>
            <person name="Daum C."/>
            <person name="Ng V."/>
            <person name="Clum A."/>
            <person name="Steindorff A."/>
            <person name="Ohm R."/>
            <person name="Martin F."/>
            <person name="Silar P."/>
            <person name="Natvig D."/>
            <person name="Lalanne C."/>
            <person name="Gautier V."/>
            <person name="Ament-Velasquez S.L."/>
            <person name="Kruys A."/>
            <person name="Hutchinson M.I."/>
            <person name="Powell A.J."/>
            <person name="Barry K."/>
            <person name="Miller A.N."/>
            <person name="Grigoriev I.V."/>
            <person name="Debuchy R."/>
            <person name="Gladieux P."/>
            <person name="Thoren M.H."/>
            <person name="Johannesson H."/>
        </authorList>
    </citation>
    <scope>NUCLEOTIDE SEQUENCE</scope>
    <source>
        <strain evidence="5">SMH4607-1</strain>
    </source>
</reference>
<protein>
    <submittedName>
        <fullName evidence="5">Alpha/beta hydrolase fold-domain-containing protein</fullName>
    </submittedName>
</protein>
<accession>A0AA40A347</accession>
<dbReference type="AlphaFoldDB" id="A0AA40A347"/>
<dbReference type="Gene3D" id="3.40.50.1820">
    <property type="entry name" value="alpha/beta hydrolase"/>
    <property type="match status" value="1"/>
</dbReference>
<proteinExistence type="inferred from homology"/>
<dbReference type="InterPro" id="IPR002168">
    <property type="entry name" value="Lipase_GDXG_HIS_AS"/>
</dbReference>
<dbReference type="PANTHER" id="PTHR48081">
    <property type="entry name" value="AB HYDROLASE SUPERFAMILY PROTEIN C4A8.06C"/>
    <property type="match status" value="1"/>
</dbReference>
<sequence>MSSEPKTYEGLKQPVVDINKDKLGLIRSLLPKIPLVARVALFHILGLSEQSRYLDLRSEITTAVLRAYLSPSKLISISASQRLTIQDVEVKGRIWVSRYKCPAPSDRGIQDAVASAIEGLQSPKEDGKPELKMPKVVGVEAEWQGYRAGARRETRLPDISEKEKYDEMMKEVTTPATILYLHGGAFWLMDPATHRPTTKTLAKMCGGRCYSVRYRLAPQHAFPAALMDALVSYLGLLYPPPGAFHDPIPAEHIVFAGDSAGGNLALALIQTLLEFHRQGATVLWQGEQRSVPLPAGAAVSSPWMDITHSSPSCETNASHDYLPPLTTQLAFEPTRPHCAAWPSTPPRTMIYAEDALVTHPLVSLLLAPSWHGAPPLYMCTGRELLADEDKFTATRFHEDGVPVVYEEYEGMPHCFALLFANMPGGKRCLEGWAGFVRRVVDGEKVQSSFTLIKAKTLDEVEVEPQGLRPYEQQEIRERVERRMRLGWLPEGAAKL</sequence>
<evidence type="ECO:0000313" key="6">
    <source>
        <dbReference type="Proteomes" id="UP001172102"/>
    </source>
</evidence>
<feature type="active site" evidence="3">
    <location>
        <position position="259"/>
    </location>
</feature>
<organism evidence="5 6">
    <name type="scientific">Lasiosphaeris hirsuta</name>
    <dbReference type="NCBI Taxonomy" id="260670"/>
    <lineage>
        <taxon>Eukaryota</taxon>
        <taxon>Fungi</taxon>
        <taxon>Dikarya</taxon>
        <taxon>Ascomycota</taxon>
        <taxon>Pezizomycotina</taxon>
        <taxon>Sordariomycetes</taxon>
        <taxon>Sordariomycetidae</taxon>
        <taxon>Sordariales</taxon>
        <taxon>Lasiosphaeriaceae</taxon>
        <taxon>Lasiosphaeris</taxon>
    </lineage>
</organism>
<dbReference type="PANTHER" id="PTHR48081:SF25">
    <property type="entry name" value="PUTATIVE (AFU_ORTHOLOGUE AFUA_3G11560)-RELATED"/>
    <property type="match status" value="1"/>
</dbReference>
<comment type="caution">
    <text evidence="5">The sequence shown here is derived from an EMBL/GenBank/DDBJ whole genome shotgun (WGS) entry which is preliminary data.</text>
</comment>
<evidence type="ECO:0000313" key="5">
    <source>
        <dbReference type="EMBL" id="KAK0708219.1"/>
    </source>
</evidence>
<comment type="similarity">
    <text evidence="1">Belongs to the 'GDXG' lipolytic enzyme family.</text>
</comment>
<dbReference type="Proteomes" id="UP001172102">
    <property type="component" value="Unassembled WGS sequence"/>
</dbReference>
<dbReference type="Pfam" id="PF07859">
    <property type="entry name" value="Abhydrolase_3"/>
    <property type="match status" value="1"/>
</dbReference>
<keyword evidence="6" id="KW-1185">Reference proteome</keyword>
<dbReference type="InterPro" id="IPR029058">
    <property type="entry name" value="AB_hydrolase_fold"/>
</dbReference>
<dbReference type="PROSITE" id="PS01173">
    <property type="entry name" value="LIPASE_GDXG_HIS"/>
    <property type="match status" value="1"/>
</dbReference>
<name>A0AA40A347_9PEZI</name>
<dbReference type="SUPFAM" id="SSF53474">
    <property type="entry name" value="alpha/beta-Hydrolases"/>
    <property type="match status" value="1"/>
</dbReference>
<dbReference type="InterPro" id="IPR050300">
    <property type="entry name" value="GDXG_lipolytic_enzyme"/>
</dbReference>
<dbReference type="EMBL" id="JAUKUA010000006">
    <property type="protein sequence ID" value="KAK0708219.1"/>
    <property type="molecule type" value="Genomic_DNA"/>
</dbReference>
<dbReference type="PROSITE" id="PS01174">
    <property type="entry name" value="LIPASE_GDXG_SER"/>
    <property type="match status" value="1"/>
</dbReference>
<evidence type="ECO:0000259" key="4">
    <source>
        <dbReference type="Pfam" id="PF07859"/>
    </source>
</evidence>
<dbReference type="InterPro" id="IPR033140">
    <property type="entry name" value="Lipase_GDXG_put_SER_AS"/>
</dbReference>